<keyword evidence="2" id="KW-1185">Reference proteome</keyword>
<dbReference type="RefSeq" id="XP_033443669.1">
    <property type="nucleotide sequence ID" value="XM_033589327.1"/>
</dbReference>
<sequence length="57" mass="6863">MLSPTSAYTWKRDYLIARNSYLQAVKIAKRDHWNQFLEREDPKSIFKAMAYTRTTYS</sequence>
<evidence type="ECO:0000313" key="1">
    <source>
        <dbReference type="EMBL" id="KAF1923416.1"/>
    </source>
</evidence>
<evidence type="ECO:0000313" key="2">
    <source>
        <dbReference type="Proteomes" id="UP000800082"/>
    </source>
</evidence>
<accession>A0A6A5R9T5</accession>
<proteinExistence type="predicted"/>
<dbReference type="OrthoDB" id="3938933at2759"/>
<dbReference type="AlphaFoldDB" id="A0A6A5R9T5"/>
<reference evidence="1" key="1">
    <citation type="journal article" date="2020" name="Stud. Mycol.">
        <title>101 Dothideomycetes genomes: a test case for predicting lifestyles and emergence of pathogens.</title>
        <authorList>
            <person name="Haridas S."/>
            <person name="Albert R."/>
            <person name="Binder M."/>
            <person name="Bloem J."/>
            <person name="Labutti K."/>
            <person name="Salamov A."/>
            <person name="Andreopoulos B."/>
            <person name="Baker S."/>
            <person name="Barry K."/>
            <person name="Bills G."/>
            <person name="Bluhm B."/>
            <person name="Cannon C."/>
            <person name="Castanera R."/>
            <person name="Culley D."/>
            <person name="Daum C."/>
            <person name="Ezra D."/>
            <person name="Gonzalez J."/>
            <person name="Henrissat B."/>
            <person name="Kuo A."/>
            <person name="Liang C."/>
            <person name="Lipzen A."/>
            <person name="Lutzoni F."/>
            <person name="Magnuson J."/>
            <person name="Mondo S."/>
            <person name="Nolan M."/>
            <person name="Ohm R."/>
            <person name="Pangilinan J."/>
            <person name="Park H.-J."/>
            <person name="Ramirez L."/>
            <person name="Alfaro M."/>
            <person name="Sun H."/>
            <person name="Tritt A."/>
            <person name="Yoshinaga Y."/>
            <person name="Zwiers L.-H."/>
            <person name="Turgeon B."/>
            <person name="Goodwin S."/>
            <person name="Spatafora J."/>
            <person name="Crous P."/>
            <person name="Grigoriev I."/>
        </authorList>
    </citation>
    <scope>NUCLEOTIDE SEQUENCE</scope>
    <source>
        <strain evidence="1">CBS 183.55</strain>
    </source>
</reference>
<dbReference type="EMBL" id="ML979005">
    <property type="protein sequence ID" value="KAF1923416.1"/>
    <property type="molecule type" value="Genomic_DNA"/>
</dbReference>
<gene>
    <name evidence="1" type="ORF">M421DRAFT_324423</name>
</gene>
<dbReference type="Proteomes" id="UP000800082">
    <property type="component" value="Unassembled WGS sequence"/>
</dbReference>
<dbReference type="GeneID" id="54346974"/>
<name>A0A6A5R9T5_9PLEO</name>
<organism evidence="1 2">
    <name type="scientific">Didymella exigua CBS 183.55</name>
    <dbReference type="NCBI Taxonomy" id="1150837"/>
    <lineage>
        <taxon>Eukaryota</taxon>
        <taxon>Fungi</taxon>
        <taxon>Dikarya</taxon>
        <taxon>Ascomycota</taxon>
        <taxon>Pezizomycotina</taxon>
        <taxon>Dothideomycetes</taxon>
        <taxon>Pleosporomycetidae</taxon>
        <taxon>Pleosporales</taxon>
        <taxon>Pleosporineae</taxon>
        <taxon>Didymellaceae</taxon>
        <taxon>Didymella</taxon>
    </lineage>
</organism>
<protein>
    <submittedName>
        <fullName evidence="1">Uncharacterized protein</fullName>
    </submittedName>
</protein>